<dbReference type="AlphaFoldDB" id="A0A0A9AKF4"/>
<accession>A0A0A9AKF4</accession>
<organism evidence="2">
    <name type="scientific">Arundo donax</name>
    <name type="common">Giant reed</name>
    <name type="synonym">Donax arundinaceus</name>
    <dbReference type="NCBI Taxonomy" id="35708"/>
    <lineage>
        <taxon>Eukaryota</taxon>
        <taxon>Viridiplantae</taxon>
        <taxon>Streptophyta</taxon>
        <taxon>Embryophyta</taxon>
        <taxon>Tracheophyta</taxon>
        <taxon>Spermatophyta</taxon>
        <taxon>Magnoliopsida</taxon>
        <taxon>Liliopsida</taxon>
        <taxon>Poales</taxon>
        <taxon>Poaceae</taxon>
        <taxon>PACMAD clade</taxon>
        <taxon>Arundinoideae</taxon>
        <taxon>Arundineae</taxon>
        <taxon>Arundo</taxon>
    </lineage>
</organism>
<evidence type="ECO:0000256" key="1">
    <source>
        <dbReference type="SAM" id="SignalP"/>
    </source>
</evidence>
<dbReference type="EMBL" id="GBRH01248455">
    <property type="protein sequence ID" value="JAD49440.1"/>
    <property type="molecule type" value="Transcribed_RNA"/>
</dbReference>
<name>A0A0A9AKF4_ARUDO</name>
<proteinExistence type="predicted"/>
<protein>
    <submittedName>
        <fullName evidence="2">Uncharacterized protein</fullName>
    </submittedName>
</protein>
<feature type="chain" id="PRO_5002045457" evidence="1">
    <location>
        <begin position="24"/>
        <end position="44"/>
    </location>
</feature>
<feature type="signal peptide" evidence="1">
    <location>
        <begin position="1"/>
        <end position="23"/>
    </location>
</feature>
<reference evidence="2" key="1">
    <citation type="submission" date="2014-09" db="EMBL/GenBank/DDBJ databases">
        <authorList>
            <person name="Magalhaes I.L.F."/>
            <person name="Oliveira U."/>
            <person name="Santos F.R."/>
            <person name="Vidigal T.H.D.A."/>
            <person name="Brescovit A.D."/>
            <person name="Santos A.J."/>
        </authorList>
    </citation>
    <scope>NUCLEOTIDE SEQUENCE</scope>
    <source>
        <tissue evidence="2">Shoot tissue taken approximately 20 cm above the soil surface</tissue>
    </source>
</reference>
<reference evidence="2" key="2">
    <citation type="journal article" date="2015" name="Data Brief">
        <title>Shoot transcriptome of the giant reed, Arundo donax.</title>
        <authorList>
            <person name="Barrero R.A."/>
            <person name="Guerrero F.D."/>
            <person name="Moolhuijzen P."/>
            <person name="Goolsby J.A."/>
            <person name="Tidwell J."/>
            <person name="Bellgard S.E."/>
            <person name="Bellgard M.I."/>
        </authorList>
    </citation>
    <scope>NUCLEOTIDE SEQUENCE</scope>
    <source>
        <tissue evidence="2">Shoot tissue taken approximately 20 cm above the soil surface</tissue>
    </source>
</reference>
<keyword evidence="1" id="KW-0732">Signal</keyword>
<evidence type="ECO:0000313" key="2">
    <source>
        <dbReference type="EMBL" id="JAD49440.1"/>
    </source>
</evidence>
<sequence>MNMLHIFLLVHLQLGWVFHSVRCPSQIGLCFEELVIFKEFYSMP</sequence>